<evidence type="ECO:0000313" key="1">
    <source>
        <dbReference type="EMBL" id="ALO48314.1"/>
    </source>
</evidence>
<dbReference type="Proteomes" id="UP000056252">
    <property type="component" value="Chromosome"/>
</dbReference>
<dbReference type="RefSeq" id="WP_025065786.1">
    <property type="nucleotide sequence ID" value="NZ_CP013195.1"/>
</dbReference>
<dbReference type="eggNOG" id="ENOG502ZAWG">
    <property type="taxonomic scope" value="Bacteria"/>
</dbReference>
<reference evidence="2" key="1">
    <citation type="submission" date="2015-11" db="EMBL/GenBank/DDBJ databases">
        <authorList>
            <person name="Holder M.E."/>
            <person name="Ajami N.J."/>
            <person name="Petrosino J.F."/>
        </authorList>
    </citation>
    <scope>NUCLEOTIDE SEQUENCE [LARGE SCALE GENOMIC DNA]</scope>
    <source>
        <strain evidence="2">F0113</strain>
    </source>
</reference>
<evidence type="ECO:0000313" key="2">
    <source>
        <dbReference type="Proteomes" id="UP000056252"/>
    </source>
</evidence>
<accession>A0A0S2KJ20</accession>
<organism evidence="1 2">
    <name type="scientific">Hoylesella enoeca</name>
    <dbReference type="NCBI Taxonomy" id="76123"/>
    <lineage>
        <taxon>Bacteria</taxon>
        <taxon>Pseudomonadati</taxon>
        <taxon>Bacteroidota</taxon>
        <taxon>Bacteroidia</taxon>
        <taxon>Bacteroidales</taxon>
        <taxon>Prevotellaceae</taxon>
        <taxon>Hoylesella</taxon>
    </lineage>
</organism>
<keyword evidence="2" id="KW-1185">Reference proteome</keyword>
<dbReference type="KEGG" id="peo:AS203_03795"/>
<protein>
    <submittedName>
        <fullName evidence="1">Uncharacterized protein</fullName>
    </submittedName>
</protein>
<dbReference type="OrthoDB" id="5422541at2"/>
<proteinExistence type="predicted"/>
<sequence>MVTTNIGRIFLKVYKEKIGKEYHAKDFFDEVFHPLVFGSNKYLQWVQNSPFVQMKKGQKVDNLTPNERQEKLEDLHEKISAGSKDASIAIGYAASEEKGYASTSGQVTNIPISISEDDIYYSWIGSCLALGIQGGVSILFEDPDILWDTFIGWKYYRQMVDSNAAMRGNQLSSAWNAQWLAHRYSKIYDPDSPLANFSPTELKGDGLGIETISWTKLLIGICNHFEKPQLLGYVFSLGQTNTTIGFIPFALDQIRHPLTLYKKLFAMDGKQAEELWGTAMGFQKACQRGAIGITAMEPKGLRDYIMGKKLPKYKEDEQQTILFNTYITWIIAMLNNEDLWATAQEFANALQAYATAGRQSKTGNSRKVDEVIKATNKNAFISALVNIIGDAENKEAIDTIAQTVNAMPTDNVPYFLTLVRFQYAKINNKKIKQL</sequence>
<dbReference type="EMBL" id="CP013195">
    <property type="protein sequence ID" value="ALO48314.1"/>
    <property type="molecule type" value="Genomic_DNA"/>
</dbReference>
<name>A0A0S2KJ20_9BACT</name>
<gene>
    <name evidence="1" type="ORF">AS203_03795</name>
</gene>
<dbReference type="STRING" id="76123.AS203_03795"/>
<dbReference type="AlphaFoldDB" id="A0A0S2KJ20"/>